<keyword evidence="1" id="KW-0833">Ubl conjugation pathway</keyword>
<dbReference type="Pfam" id="PF00179">
    <property type="entry name" value="UQ_con"/>
    <property type="match status" value="1"/>
</dbReference>
<accession>A0A1L7WYA6</accession>
<dbReference type="PANTHER" id="PTHR24067">
    <property type="entry name" value="UBIQUITIN-CONJUGATING ENZYME E2"/>
    <property type="match status" value="1"/>
</dbReference>
<gene>
    <name evidence="4" type="ORF">PAC_07642</name>
</gene>
<protein>
    <recommendedName>
        <fullName evidence="6">UBC core domain-containing protein</fullName>
    </recommendedName>
</protein>
<dbReference type="STRING" id="576137.A0A1L7WYA6"/>
<evidence type="ECO:0000313" key="5">
    <source>
        <dbReference type="Proteomes" id="UP000184330"/>
    </source>
</evidence>
<feature type="domain" description="UBC core" evidence="2">
    <location>
        <begin position="1"/>
        <end position="150"/>
    </location>
</feature>
<dbReference type="PROSITE" id="PS50181">
    <property type="entry name" value="FBOX"/>
    <property type="match status" value="1"/>
</dbReference>
<sequence>MASPLRLRLLQDIAEMQTKPYPDIELHIQDEDISTGCLILTVEGYGAMHLTITFTSDYPLTPPVIRMDSKVTHPNIKEAGHICASILDTKMDYTPAYTLKGVAIQLLSFFSSDRIQQIGGDFFFTLEDFRNLHIEENADTPPYHCDKCHFGKSLRSEDPASFDAAQPEQRSGTELNHVTIAALRSSAIQTVQLPDEMFLSIFRYLESEDLLAFAEAWPRIAILIAKFNVIRTRELQCFTLKKDYMTSNLGIGVAVVKENEKGNQMLIVSEFDILSEDAFKLSVRRSVQGVPFRYWLPLPISETHWKRVRGGVDKVLEDIATGAGIGGADPVHIIFKFLNDIIIKLNKETEETTYRSPIYPYEENAKSTLTHASEKAIESYFHIFHILLCKATEEDWILRESNELVDGFVHEKSSRGYIPNIGHLLIHTLISDIPVSQDMIQKLIIEAVLRNVKGVLLKYPELAYLEPIPVSEYRLQKTFEASKTSYRILMFLNLFRRIAIGTPRRTVRQLRDNAFERHGAPAPGGAKALAESIKEIHQVNNFNEFLMAMGIPTAGKGKEWWCTFLKERMKMAWRIGYCGMPLNQGQAMSLRREKEPNIAVQPGVFFLPPPKPGKNGQYKFHVKPGGRR</sequence>
<dbReference type="PROSITE" id="PS50127">
    <property type="entry name" value="UBC_2"/>
    <property type="match status" value="1"/>
</dbReference>
<dbReference type="AlphaFoldDB" id="A0A1L7WYA6"/>
<dbReference type="InterPro" id="IPR050113">
    <property type="entry name" value="Ub_conjugating_enzyme"/>
</dbReference>
<dbReference type="SMART" id="SM00212">
    <property type="entry name" value="UBCc"/>
    <property type="match status" value="1"/>
</dbReference>
<dbReference type="SUPFAM" id="SSF54495">
    <property type="entry name" value="UBC-like"/>
    <property type="match status" value="1"/>
</dbReference>
<proteinExistence type="predicted"/>
<keyword evidence="5" id="KW-1185">Reference proteome</keyword>
<organism evidence="4 5">
    <name type="scientific">Phialocephala subalpina</name>
    <dbReference type="NCBI Taxonomy" id="576137"/>
    <lineage>
        <taxon>Eukaryota</taxon>
        <taxon>Fungi</taxon>
        <taxon>Dikarya</taxon>
        <taxon>Ascomycota</taxon>
        <taxon>Pezizomycotina</taxon>
        <taxon>Leotiomycetes</taxon>
        <taxon>Helotiales</taxon>
        <taxon>Mollisiaceae</taxon>
        <taxon>Phialocephala</taxon>
        <taxon>Phialocephala fortinii species complex</taxon>
    </lineage>
</organism>
<dbReference type="Gene3D" id="3.10.110.10">
    <property type="entry name" value="Ubiquitin Conjugating Enzyme"/>
    <property type="match status" value="1"/>
</dbReference>
<reference evidence="4 5" key="1">
    <citation type="submission" date="2016-03" db="EMBL/GenBank/DDBJ databases">
        <authorList>
            <person name="Ploux O."/>
        </authorList>
    </citation>
    <scope>NUCLEOTIDE SEQUENCE [LARGE SCALE GENOMIC DNA]</scope>
    <source>
        <strain evidence="4 5">UAMH 11012</strain>
    </source>
</reference>
<dbReference type="InterPro" id="IPR001810">
    <property type="entry name" value="F-box_dom"/>
</dbReference>
<dbReference type="InterPro" id="IPR016135">
    <property type="entry name" value="UBQ-conjugating_enzyme/RWD"/>
</dbReference>
<evidence type="ECO:0000259" key="3">
    <source>
        <dbReference type="PROSITE" id="PS50181"/>
    </source>
</evidence>
<dbReference type="InterPro" id="IPR000608">
    <property type="entry name" value="UBC"/>
</dbReference>
<evidence type="ECO:0008006" key="6">
    <source>
        <dbReference type="Google" id="ProtNLM"/>
    </source>
</evidence>
<name>A0A1L7WYA6_9HELO</name>
<feature type="domain" description="F-box" evidence="3">
    <location>
        <begin position="187"/>
        <end position="233"/>
    </location>
</feature>
<evidence type="ECO:0000259" key="2">
    <source>
        <dbReference type="PROSITE" id="PS50127"/>
    </source>
</evidence>
<dbReference type="OrthoDB" id="109543at2759"/>
<dbReference type="CDD" id="cd00195">
    <property type="entry name" value="UBCc_UEV"/>
    <property type="match status" value="1"/>
</dbReference>
<dbReference type="Proteomes" id="UP000184330">
    <property type="component" value="Unassembled WGS sequence"/>
</dbReference>
<dbReference type="EMBL" id="FJOG01000010">
    <property type="protein sequence ID" value="CZR57753.1"/>
    <property type="molecule type" value="Genomic_DNA"/>
</dbReference>
<evidence type="ECO:0000313" key="4">
    <source>
        <dbReference type="EMBL" id="CZR57753.1"/>
    </source>
</evidence>
<evidence type="ECO:0000256" key="1">
    <source>
        <dbReference type="ARBA" id="ARBA00022786"/>
    </source>
</evidence>